<dbReference type="InterPro" id="IPR011577">
    <property type="entry name" value="Cyt_b561_bac/Ni-Hgenase"/>
</dbReference>
<dbReference type="Pfam" id="PF01292">
    <property type="entry name" value="Ni_hydr_CYTB"/>
    <property type="match status" value="1"/>
</dbReference>
<dbReference type="GO" id="GO:0005886">
    <property type="term" value="C:plasma membrane"/>
    <property type="evidence" value="ECO:0007669"/>
    <property type="project" value="UniProtKB-SubCell"/>
</dbReference>
<feature type="transmembrane region" description="Helical" evidence="6">
    <location>
        <begin position="12"/>
        <end position="35"/>
    </location>
</feature>
<dbReference type="Proteomes" id="UP000305517">
    <property type="component" value="Unassembled WGS sequence"/>
</dbReference>
<feature type="transmembrane region" description="Helical" evidence="6">
    <location>
        <begin position="137"/>
        <end position="157"/>
    </location>
</feature>
<dbReference type="PANTHER" id="PTHR30485">
    <property type="entry name" value="NI/FE-HYDROGENASE 1 B-TYPE CYTOCHROME SUBUNIT"/>
    <property type="match status" value="1"/>
</dbReference>
<organism evidence="8 9">
    <name type="scientific">Hymenobacter jeollabukensis</name>
    <dbReference type="NCBI Taxonomy" id="2025313"/>
    <lineage>
        <taxon>Bacteria</taxon>
        <taxon>Pseudomonadati</taxon>
        <taxon>Bacteroidota</taxon>
        <taxon>Cytophagia</taxon>
        <taxon>Cytophagales</taxon>
        <taxon>Hymenobacteraceae</taxon>
        <taxon>Hymenobacter</taxon>
    </lineage>
</organism>
<proteinExistence type="predicted"/>
<evidence type="ECO:0000256" key="3">
    <source>
        <dbReference type="ARBA" id="ARBA00022692"/>
    </source>
</evidence>
<keyword evidence="9" id="KW-1185">Reference proteome</keyword>
<comment type="subcellular location">
    <subcellularLocation>
        <location evidence="1">Cell membrane</location>
        <topology evidence="1">Multi-pass membrane protein</topology>
    </subcellularLocation>
</comment>
<evidence type="ECO:0000256" key="1">
    <source>
        <dbReference type="ARBA" id="ARBA00004651"/>
    </source>
</evidence>
<evidence type="ECO:0000313" key="9">
    <source>
        <dbReference type="Proteomes" id="UP000305517"/>
    </source>
</evidence>
<evidence type="ECO:0000259" key="7">
    <source>
        <dbReference type="Pfam" id="PF01292"/>
    </source>
</evidence>
<evidence type="ECO:0000256" key="2">
    <source>
        <dbReference type="ARBA" id="ARBA00022475"/>
    </source>
</evidence>
<keyword evidence="5 6" id="KW-0472">Membrane</keyword>
<keyword evidence="2" id="KW-1003">Cell membrane</keyword>
<dbReference type="InterPro" id="IPR051542">
    <property type="entry name" value="Hydrogenase_cytochrome"/>
</dbReference>
<evidence type="ECO:0000313" key="8">
    <source>
        <dbReference type="EMBL" id="TLM94018.1"/>
    </source>
</evidence>
<protein>
    <submittedName>
        <fullName evidence="8">Thiosulfate reductase</fullName>
    </submittedName>
</protein>
<reference evidence="8 9" key="1">
    <citation type="submission" date="2019-05" db="EMBL/GenBank/DDBJ databases">
        <title>Hymenobacter edaphi sp. nov., isolated from abandoned arsenic-contaminated farmland soil.</title>
        <authorList>
            <person name="Nie L."/>
        </authorList>
    </citation>
    <scope>NUCLEOTIDE SEQUENCE [LARGE SCALE GENOMIC DNA]</scope>
    <source>
        <strain evidence="8 9">1-3-3-8</strain>
    </source>
</reference>
<name>A0A5R8WT52_9BACT</name>
<feature type="domain" description="Cytochrome b561 bacterial/Ni-hydrogenase" evidence="7">
    <location>
        <begin position="8"/>
        <end position="210"/>
    </location>
</feature>
<sequence length="238" mass="27002">MKRLVEKHPLAIRWFHWINFPVLALMIWSGLWIYWANDVYRLGWGRTTLLKFFPQSFYAAFDVDHKLAQGMSWHFVLMWVFALNGLLYVLYTAVSGEWRYLLPGRHSLAGAWQTVLHDLGIRKEPLPPQKFNGAQQLAYTAVVLMGAGSLLTGLAIYKPTQLAWLTTLLGGYEWARAEHFTLTISYVLFFLVHIAQVVRAGWNNFRAMVAGFELQDEAAPLPPGEQLPPPAVSASSPS</sequence>
<dbReference type="OrthoDB" id="197262at2"/>
<dbReference type="GO" id="GO:0009055">
    <property type="term" value="F:electron transfer activity"/>
    <property type="evidence" value="ECO:0007669"/>
    <property type="project" value="InterPro"/>
</dbReference>
<evidence type="ECO:0000256" key="4">
    <source>
        <dbReference type="ARBA" id="ARBA00022989"/>
    </source>
</evidence>
<comment type="caution">
    <text evidence="8">The sequence shown here is derived from an EMBL/GenBank/DDBJ whole genome shotgun (WGS) entry which is preliminary data.</text>
</comment>
<feature type="transmembrane region" description="Helical" evidence="6">
    <location>
        <begin position="177"/>
        <end position="198"/>
    </location>
</feature>
<keyword evidence="3 6" id="KW-0812">Transmembrane</keyword>
<dbReference type="PANTHER" id="PTHR30485:SF1">
    <property type="entry name" value="CYTOCHROME YDHU-RELATED"/>
    <property type="match status" value="1"/>
</dbReference>
<evidence type="ECO:0000256" key="5">
    <source>
        <dbReference type="ARBA" id="ARBA00023136"/>
    </source>
</evidence>
<dbReference type="GO" id="GO:0022904">
    <property type="term" value="P:respiratory electron transport chain"/>
    <property type="evidence" value="ECO:0007669"/>
    <property type="project" value="InterPro"/>
</dbReference>
<dbReference type="EMBL" id="VAJM01000003">
    <property type="protein sequence ID" value="TLM94018.1"/>
    <property type="molecule type" value="Genomic_DNA"/>
</dbReference>
<accession>A0A5R8WT52</accession>
<dbReference type="RefSeq" id="WP_138076581.1">
    <property type="nucleotide sequence ID" value="NZ_VAJM01000003.1"/>
</dbReference>
<dbReference type="InterPro" id="IPR016174">
    <property type="entry name" value="Di-haem_cyt_TM"/>
</dbReference>
<dbReference type="AlphaFoldDB" id="A0A5R8WT52"/>
<gene>
    <name evidence="8" type="ORF">FDY95_08275</name>
</gene>
<feature type="transmembrane region" description="Helical" evidence="6">
    <location>
        <begin position="71"/>
        <end position="91"/>
    </location>
</feature>
<dbReference type="SUPFAM" id="SSF81342">
    <property type="entry name" value="Transmembrane di-heme cytochromes"/>
    <property type="match status" value="1"/>
</dbReference>
<keyword evidence="4 6" id="KW-1133">Transmembrane helix</keyword>
<dbReference type="GO" id="GO:0020037">
    <property type="term" value="F:heme binding"/>
    <property type="evidence" value="ECO:0007669"/>
    <property type="project" value="TreeGrafter"/>
</dbReference>
<evidence type="ECO:0000256" key="6">
    <source>
        <dbReference type="SAM" id="Phobius"/>
    </source>
</evidence>
<dbReference type="Gene3D" id="1.20.950.20">
    <property type="entry name" value="Transmembrane di-heme cytochromes, Chain C"/>
    <property type="match status" value="1"/>
</dbReference>